<protein>
    <recommendedName>
        <fullName evidence="3">Heterokaryon incompatibility domain-containing protein</fullName>
    </recommendedName>
</protein>
<dbReference type="AlphaFoldDB" id="A0A2J6PKB3"/>
<evidence type="ECO:0008006" key="3">
    <source>
        <dbReference type="Google" id="ProtNLM"/>
    </source>
</evidence>
<dbReference type="STRING" id="1745343.A0A2J6PKB3"/>
<proteinExistence type="predicted"/>
<feature type="non-terminal residue" evidence="1">
    <location>
        <position position="82"/>
    </location>
</feature>
<evidence type="ECO:0000313" key="1">
    <source>
        <dbReference type="EMBL" id="PMD14460.1"/>
    </source>
</evidence>
<sequence>WQLIVRDYSRRNLNCYEDRLHGMAGIAKELKTVWDDEYLAAMWRKVLIYQLGWYLKNPGKNLSDPYRAPSWSWASLEGEVSY</sequence>
<reference evidence="1 2" key="1">
    <citation type="submission" date="2016-05" db="EMBL/GenBank/DDBJ databases">
        <title>A degradative enzymes factory behind the ericoid mycorrhizal symbiosis.</title>
        <authorList>
            <consortium name="DOE Joint Genome Institute"/>
            <person name="Martino E."/>
            <person name="Morin E."/>
            <person name="Grelet G."/>
            <person name="Kuo A."/>
            <person name="Kohler A."/>
            <person name="Daghino S."/>
            <person name="Barry K."/>
            <person name="Choi C."/>
            <person name="Cichocki N."/>
            <person name="Clum A."/>
            <person name="Copeland A."/>
            <person name="Hainaut M."/>
            <person name="Haridas S."/>
            <person name="Labutti K."/>
            <person name="Lindquist E."/>
            <person name="Lipzen A."/>
            <person name="Khouja H.-R."/>
            <person name="Murat C."/>
            <person name="Ohm R."/>
            <person name="Olson A."/>
            <person name="Spatafora J."/>
            <person name="Veneault-Fourrey C."/>
            <person name="Henrissat B."/>
            <person name="Grigoriev I."/>
            <person name="Martin F."/>
            <person name="Perotto S."/>
        </authorList>
    </citation>
    <scope>NUCLEOTIDE SEQUENCE [LARGE SCALE GENOMIC DNA]</scope>
    <source>
        <strain evidence="1 2">UAMH 7357</strain>
    </source>
</reference>
<name>A0A2J6PKB3_9HELO</name>
<dbReference type="EMBL" id="KZ613522">
    <property type="protein sequence ID" value="PMD14460.1"/>
    <property type="molecule type" value="Genomic_DNA"/>
</dbReference>
<dbReference type="Proteomes" id="UP000235672">
    <property type="component" value="Unassembled WGS sequence"/>
</dbReference>
<dbReference type="PANTHER" id="PTHR33112">
    <property type="entry name" value="DOMAIN PROTEIN, PUTATIVE-RELATED"/>
    <property type="match status" value="1"/>
</dbReference>
<evidence type="ECO:0000313" key="2">
    <source>
        <dbReference type="Proteomes" id="UP000235672"/>
    </source>
</evidence>
<dbReference type="PANTHER" id="PTHR33112:SF16">
    <property type="entry name" value="HETEROKARYON INCOMPATIBILITY DOMAIN-CONTAINING PROTEIN"/>
    <property type="match status" value="1"/>
</dbReference>
<keyword evidence="2" id="KW-1185">Reference proteome</keyword>
<organism evidence="1 2">
    <name type="scientific">Hyaloscypha hepaticicola</name>
    <dbReference type="NCBI Taxonomy" id="2082293"/>
    <lineage>
        <taxon>Eukaryota</taxon>
        <taxon>Fungi</taxon>
        <taxon>Dikarya</taxon>
        <taxon>Ascomycota</taxon>
        <taxon>Pezizomycotina</taxon>
        <taxon>Leotiomycetes</taxon>
        <taxon>Helotiales</taxon>
        <taxon>Hyaloscyphaceae</taxon>
        <taxon>Hyaloscypha</taxon>
    </lineage>
</organism>
<accession>A0A2J6PKB3</accession>
<feature type="non-terminal residue" evidence="1">
    <location>
        <position position="1"/>
    </location>
</feature>
<dbReference type="OrthoDB" id="5347061at2759"/>
<gene>
    <name evidence="1" type="ORF">NA56DRAFT_525472</name>
</gene>